<dbReference type="GO" id="GO:0039694">
    <property type="term" value="P:viral RNA genome replication"/>
    <property type="evidence" value="ECO:0007669"/>
    <property type="project" value="InterPro"/>
</dbReference>
<dbReference type="PROSITE" id="PS50507">
    <property type="entry name" value="RDRP_SSRNA_POS"/>
    <property type="match status" value="1"/>
</dbReference>
<dbReference type="EC" id="2.7.7.48" evidence="8"/>
<comment type="similarity">
    <text evidence="1">Belongs to the totiviridae RNA-directed RNA polymerase family.</text>
</comment>
<dbReference type="GO" id="GO:0006351">
    <property type="term" value="P:DNA-templated transcription"/>
    <property type="evidence" value="ECO:0007669"/>
    <property type="project" value="InterPro"/>
</dbReference>
<evidence type="ECO:0000256" key="8">
    <source>
        <dbReference type="RuleBase" id="RU364050"/>
    </source>
</evidence>
<evidence type="ECO:0000313" key="10">
    <source>
        <dbReference type="EMBL" id="AMB17473.1"/>
    </source>
</evidence>
<dbReference type="InterPro" id="IPR007094">
    <property type="entry name" value="RNA-dir_pol_PSvirus"/>
</dbReference>
<dbReference type="InterPro" id="IPR043502">
    <property type="entry name" value="DNA/RNA_pol_sf"/>
</dbReference>
<dbReference type="GO" id="GO:0003723">
    <property type="term" value="F:RNA binding"/>
    <property type="evidence" value="ECO:0007669"/>
    <property type="project" value="InterPro"/>
</dbReference>
<keyword evidence="5 8" id="KW-0547">Nucleotide-binding</keyword>
<protein>
    <recommendedName>
        <fullName evidence="8">RNA-directed RNA polymerase</fullName>
        <ecNumber evidence="8">2.7.7.48</ecNumber>
    </recommendedName>
</protein>
<dbReference type="InterPro" id="IPR001795">
    <property type="entry name" value="RNA-dir_pol_luteovirus"/>
</dbReference>
<evidence type="ECO:0000256" key="7">
    <source>
        <dbReference type="ARBA" id="ARBA00048744"/>
    </source>
</evidence>
<dbReference type="Pfam" id="PF02123">
    <property type="entry name" value="RdRP_4"/>
    <property type="match status" value="1"/>
</dbReference>
<comment type="catalytic activity">
    <reaction evidence="7 8">
        <text>RNA(n) + a ribonucleoside 5'-triphosphate = RNA(n+1) + diphosphate</text>
        <dbReference type="Rhea" id="RHEA:21248"/>
        <dbReference type="Rhea" id="RHEA-COMP:14527"/>
        <dbReference type="Rhea" id="RHEA-COMP:17342"/>
        <dbReference type="ChEBI" id="CHEBI:33019"/>
        <dbReference type="ChEBI" id="CHEBI:61557"/>
        <dbReference type="ChEBI" id="CHEBI:140395"/>
        <dbReference type="EC" id="2.7.7.48"/>
    </reaction>
</comment>
<reference evidence="10" key="1">
    <citation type="journal article" date="2016" name="Front. Microbiol.">
        <title>Expanding our Understanding of the Seaweed Holobiont: RNA Viruses of the Red Alga Delisea pulchra.</title>
        <authorList>
            <person name="Lachnit T."/>
            <person name="Thomas T."/>
            <person name="Steinberg P."/>
        </authorList>
    </citation>
    <scope>NUCLEOTIDE SEQUENCE</scope>
    <source>
        <strain evidence="10">IndA_8</strain>
    </source>
</reference>
<keyword evidence="6 8" id="KW-0693">Viral RNA replication</keyword>
<evidence type="ECO:0000256" key="2">
    <source>
        <dbReference type="ARBA" id="ARBA00022484"/>
    </source>
</evidence>
<evidence type="ECO:0000256" key="4">
    <source>
        <dbReference type="ARBA" id="ARBA00022695"/>
    </source>
</evidence>
<evidence type="ECO:0000256" key="6">
    <source>
        <dbReference type="ARBA" id="ARBA00022953"/>
    </source>
</evidence>
<dbReference type="GO" id="GO:0000166">
    <property type="term" value="F:nucleotide binding"/>
    <property type="evidence" value="ECO:0007669"/>
    <property type="project" value="UniProtKB-KW"/>
</dbReference>
<organism evidence="10">
    <name type="scientific">Delisea pulchra totivirus IndA</name>
    <dbReference type="NCBI Taxonomy" id="1778194"/>
    <lineage>
        <taxon>Viruses</taxon>
        <taxon>Riboviria</taxon>
        <taxon>Orthornavirae</taxon>
        <taxon>Duplornaviricota</taxon>
        <taxon>Chrymotiviricetes</taxon>
        <taxon>Ghabrivirales</taxon>
        <taxon>Totiviridae</taxon>
    </lineage>
</organism>
<keyword evidence="2 8" id="KW-0696">RNA-directed RNA polymerase</keyword>
<evidence type="ECO:0000256" key="1">
    <source>
        <dbReference type="ARBA" id="ARBA00010455"/>
    </source>
</evidence>
<name>A0A141NWH9_9VIRU</name>
<sequence length="579" mass="66683">MRRKMAGPYHRSSVDVIRIEYDEEVKRNSKKPLTLTLREGFLPVTIKKKEKDKKYGDLVFPFTAVPFEEAEYLLLDYLPGHVLLPTRCMMDYCGVSVLVQKVPCLRGTAFYYVVDQVLQPRSRNILSLLARYFLNNKNFYYNSVCDLDNLSLNMHGSRNKKINVEHGPGAKSSRYRHKISKIKDLPISKISGAHHVHFTAEEVLRSLDKEGRKKAFEALRLPEGVSTTFMAGVMLWLSHLDGVLYSLIVNSSLLDSEDYHAFCKEGKRISVLAKSYQNLVPVDLKPIFEIDVLSNRAEGQVDWETEARNRKEPRLAKVSSKEVYREAYKLFTKTDAGREKPISMEWKEFWEARWQWSATGSIHSQYAEDLKYVPPERELANKFIALSAMPEREFSHFTSRKPQIRAWSSVKYEWGKLRAIYGTDLTSYVLTHFAFYNCEDTLPSDFPVGRKARPSFVRRRVKATLKGVVPMCIDFEDFNSQHSNEAMKEVMIAYRDAFKAGMSDEQGDALDWAIRSVDDTRIIDNMGTKTEYQVAGTLMSGWRLTTFVNSVLNYIYTNKMLGKLRGSYRSIHNGDDVLA</sequence>
<dbReference type="EMBL" id="KT455456">
    <property type="protein sequence ID" value="AMB17473.1"/>
    <property type="molecule type" value="Genomic_RNA"/>
</dbReference>
<evidence type="ECO:0000256" key="3">
    <source>
        <dbReference type="ARBA" id="ARBA00022679"/>
    </source>
</evidence>
<dbReference type="GO" id="GO:0003968">
    <property type="term" value="F:RNA-directed RNA polymerase activity"/>
    <property type="evidence" value="ECO:0007669"/>
    <property type="project" value="UniProtKB-KW"/>
</dbReference>
<proteinExistence type="inferred from homology"/>
<feature type="non-terminal residue" evidence="10">
    <location>
        <position position="579"/>
    </location>
</feature>
<feature type="domain" description="RdRp catalytic" evidence="9">
    <location>
        <begin position="468"/>
        <end position="579"/>
    </location>
</feature>
<accession>A0A141NWH9</accession>
<keyword evidence="4 8" id="KW-0548">Nucleotidyltransferase</keyword>
<evidence type="ECO:0000259" key="9">
    <source>
        <dbReference type="PROSITE" id="PS50507"/>
    </source>
</evidence>
<keyword evidence="3 8" id="KW-0808">Transferase</keyword>
<dbReference type="SUPFAM" id="SSF56672">
    <property type="entry name" value="DNA/RNA polymerases"/>
    <property type="match status" value="1"/>
</dbReference>
<evidence type="ECO:0000256" key="5">
    <source>
        <dbReference type="ARBA" id="ARBA00022741"/>
    </source>
</evidence>